<protein>
    <submittedName>
        <fullName evidence="3">Phosphatase PAP2/dual specificity phosphatase family protein</fullName>
    </submittedName>
</protein>
<feature type="transmembrane region" description="Helical" evidence="1">
    <location>
        <begin position="31"/>
        <end position="51"/>
    </location>
</feature>
<proteinExistence type="predicted"/>
<keyword evidence="1" id="KW-0812">Transmembrane</keyword>
<dbReference type="SMART" id="SM00195">
    <property type="entry name" value="DSPc"/>
    <property type="match status" value="1"/>
</dbReference>
<feature type="transmembrane region" description="Helical" evidence="1">
    <location>
        <begin position="260"/>
        <end position="278"/>
    </location>
</feature>
<feature type="transmembrane region" description="Helical" evidence="1">
    <location>
        <begin position="71"/>
        <end position="92"/>
    </location>
</feature>
<dbReference type="AlphaFoldDB" id="A0A848G2V1"/>
<keyword evidence="1" id="KW-1133">Transmembrane helix</keyword>
<evidence type="ECO:0000256" key="1">
    <source>
        <dbReference type="SAM" id="Phobius"/>
    </source>
</evidence>
<sequence length="459" mass="49524">MGHFHRVPGTTAADVSKDTAPAETLPWRRGVAWLLFLGPFFFLSYGFANAMAARWQVSDAVVFGWERHIPFMPWTILPYWSIDLFYGLSFLLCRNTLQVDRHALRLLTAQLVSVACFLLFPLRFSFARPVTDGLFGGLFEALASFDQPYNQAPSLHISLLVILWVRFAAASRGGLRLAVHVWAVLIAVSVLTTYQHHFIDLPSGALVGLLCLWLWPDAGSTPFATAGRASPAARRLAGRYLLGAVACGGLAGLLGDGALWLLWPATALGLVALNYAWLGPAGFQKRDGRHSLGAALLLAPYTLGAWLNSRLWTRRRPAPDLIVDGIWLGRMPDARDMAAGGFRALLDLTAELPAPRGSWRYAGLPWLDLLPPTTAQLEQAATQLEALHAHGGPVLVCCALGYSRSASAVAAWLLISGRAASVEAAEALLRRGRPGIVLGPAHRQALAGLSSPLETHGGA</sequence>
<dbReference type="EMBL" id="JABBGA010000008">
    <property type="protein sequence ID" value="NML26527.1"/>
    <property type="molecule type" value="Genomic_DNA"/>
</dbReference>
<dbReference type="Gene3D" id="3.90.190.10">
    <property type="entry name" value="Protein tyrosine phosphatase superfamily"/>
    <property type="match status" value="1"/>
</dbReference>
<feature type="transmembrane region" description="Helical" evidence="1">
    <location>
        <begin position="149"/>
        <end position="167"/>
    </location>
</feature>
<dbReference type="InterPro" id="IPR029021">
    <property type="entry name" value="Prot-tyrosine_phosphatase-like"/>
</dbReference>
<feature type="transmembrane region" description="Helical" evidence="1">
    <location>
        <begin position="198"/>
        <end position="215"/>
    </location>
</feature>
<dbReference type="InterPro" id="IPR020422">
    <property type="entry name" value="TYR_PHOSPHATASE_DUAL_dom"/>
</dbReference>
<dbReference type="InterPro" id="IPR000340">
    <property type="entry name" value="Dual-sp_phosphatase_cat-dom"/>
</dbReference>
<dbReference type="SUPFAM" id="SSF52799">
    <property type="entry name" value="(Phosphotyrosine protein) phosphatases II"/>
    <property type="match status" value="1"/>
</dbReference>
<accession>A0A848G2V1</accession>
<gene>
    <name evidence="3" type="ORF">HHL15_12290</name>
</gene>
<dbReference type="PROSITE" id="PS50056">
    <property type="entry name" value="TYR_PHOSPHATASE_2"/>
    <property type="match status" value="1"/>
</dbReference>
<feature type="transmembrane region" description="Helical" evidence="1">
    <location>
        <begin position="290"/>
        <end position="307"/>
    </location>
</feature>
<name>A0A848G2V1_9RHOO</name>
<dbReference type="PANTHER" id="PTHR47216">
    <property type="match status" value="1"/>
</dbReference>
<feature type="transmembrane region" description="Helical" evidence="1">
    <location>
        <begin position="104"/>
        <end position="124"/>
    </location>
</feature>
<dbReference type="Proteomes" id="UP000580043">
    <property type="component" value="Unassembled WGS sequence"/>
</dbReference>
<comment type="caution">
    <text evidence="3">The sequence shown here is derived from an EMBL/GenBank/DDBJ whole genome shotgun (WGS) entry which is preliminary data.</text>
</comment>
<feature type="transmembrane region" description="Helical" evidence="1">
    <location>
        <begin position="174"/>
        <end position="192"/>
    </location>
</feature>
<keyword evidence="1" id="KW-0472">Membrane</keyword>
<dbReference type="InterPro" id="IPR000387">
    <property type="entry name" value="Tyr_Pase_dom"/>
</dbReference>
<dbReference type="Pfam" id="PF00782">
    <property type="entry name" value="DSPc"/>
    <property type="match status" value="1"/>
</dbReference>
<keyword evidence="4" id="KW-1185">Reference proteome</keyword>
<evidence type="ECO:0000259" key="2">
    <source>
        <dbReference type="PROSITE" id="PS50056"/>
    </source>
</evidence>
<feature type="domain" description="Tyrosine specific protein phosphatases" evidence="2">
    <location>
        <begin position="375"/>
        <end position="444"/>
    </location>
</feature>
<organism evidence="3 4">
    <name type="scientific">Zoogloea dura</name>
    <dbReference type="NCBI Taxonomy" id="2728840"/>
    <lineage>
        <taxon>Bacteria</taxon>
        <taxon>Pseudomonadati</taxon>
        <taxon>Pseudomonadota</taxon>
        <taxon>Betaproteobacteria</taxon>
        <taxon>Rhodocyclales</taxon>
        <taxon>Zoogloeaceae</taxon>
        <taxon>Zoogloea</taxon>
    </lineage>
</organism>
<dbReference type="PANTHER" id="PTHR47216:SF4">
    <property type="entry name" value="OS01G0859400 PROTEIN"/>
    <property type="match status" value="1"/>
</dbReference>
<dbReference type="CDD" id="cd14527">
    <property type="entry name" value="DSP_bac"/>
    <property type="match status" value="1"/>
</dbReference>
<dbReference type="CDD" id="cd03386">
    <property type="entry name" value="PAP2_Aur1_like"/>
    <property type="match status" value="1"/>
</dbReference>
<feature type="transmembrane region" description="Helical" evidence="1">
    <location>
        <begin position="236"/>
        <end position="254"/>
    </location>
</feature>
<evidence type="ECO:0000313" key="3">
    <source>
        <dbReference type="EMBL" id="NML26527.1"/>
    </source>
</evidence>
<reference evidence="3 4" key="1">
    <citation type="submission" date="2020-04" db="EMBL/GenBank/DDBJ databases">
        <title>Zoogloea sp. G-4-1-14 isolated from soil.</title>
        <authorList>
            <person name="Dahal R.H."/>
        </authorList>
    </citation>
    <scope>NUCLEOTIDE SEQUENCE [LARGE SCALE GENOMIC DNA]</scope>
    <source>
        <strain evidence="3 4">G-4-1-14</strain>
    </source>
</reference>
<evidence type="ECO:0000313" key="4">
    <source>
        <dbReference type="Proteomes" id="UP000580043"/>
    </source>
</evidence>